<dbReference type="InterPro" id="IPR012677">
    <property type="entry name" value="Nucleotide-bd_a/b_plait_sf"/>
</dbReference>
<dbReference type="InterPro" id="IPR035979">
    <property type="entry name" value="RBD_domain_sf"/>
</dbReference>
<evidence type="ECO:0000313" key="3">
    <source>
        <dbReference type="EMBL" id="KAF7470662.1"/>
    </source>
</evidence>
<reference evidence="3" key="2">
    <citation type="submission" date="2020-08" db="EMBL/GenBank/DDBJ databases">
        <authorList>
            <person name="Shumante A."/>
            <person name="Zimin A.V."/>
            <person name="Puiu D."/>
            <person name="Salzberg S.L."/>
        </authorList>
    </citation>
    <scope>NUCLEOTIDE SEQUENCE</scope>
    <source>
        <strain evidence="3">WC2-LM</strain>
        <tissue evidence="3">Liver</tissue>
    </source>
</reference>
<reference evidence="4 5" key="1">
    <citation type="submission" date="2019-04" db="EMBL/GenBank/DDBJ databases">
        <authorList>
            <person name="Alioto T."/>
            <person name="Alioto T."/>
        </authorList>
    </citation>
    <scope>NUCLEOTIDE SEQUENCE [LARGE SCALE GENOMIC DNA]</scope>
</reference>
<dbReference type="PROSITE" id="PS50102">
    <property type="entry name" value="RRM"/>
    <property type="match status" value="1"/>
</dbReference>
<evidence type="ECO:0000259" key="2">
    <source>
        <dbReference type="PROSITE" id="PS50102"/>
    </source>
</evidence>
<dbReference type="EMBL" id="CABDUW010002220">
    <property type="protein sequence ID" value="VTJ85937.1"/>
    <property type="molecule type" value="Genomic_DNA"/>
</dbReference>
<accession>A0A5E4CVT8</accession>
<dbReference type="GO" id="GO:0003723">
    <property type="term" value="F:RNA binding"/>
    <property type="evidence" value="ECO:0007669"/>
    <property type="project" value="UniProtKB-UniRule"/>
</dbReference>
<evidence type="ECO:0000313" key="4">
    <source>
        <dbReference type="EMBL" id="VTJ85937.1"/>
    </source>
</evidence>
<dbReference type="Pfam" id="PF00076">
    <property type="entry name" value="RRM_1"/>
    <property type="match status" value="1"/>
</dbReference>
<proteinExistence type="predicted"/>
<evidence type="ECO:0000256" key="1">
    <source>
        <dbReference type="PROSITE-ProRule" id="PRU00176"/>
    </source>
</evidence>
<protein>
    <recommendedName>
        <fullName evidence="2">RRM domain-containing protein</fullName>
    </recommendedName>
</protein>
<evidence type="ECO:0000313" key="5">
    <source>
        <dbReference type="Proteomes" id="UP000335636"/>
    </source>
</evidence>
<gene>
    <name evidence="3" type="ORF">GHT09_018002</name>
    <name evidence="4" type="ORF">MONAX_5E032748</name>
</gene>
<dbReference type="SUPFAM" id="SSF54928">
    <property type="entry name" value="RNA-binding domain, RBD"/>
    <property type="match status" value="4"/>
</dbReference>
<dbReference type="Pfam" id="PF13893">
    <property type="entry name" value="RRM_5"/>
    <property type="match status" value="2"/>
</dbReference>
<name>A0A5E4CVT8_MARMO</name>
<dbReference type="InterPro" id="IPR000504">
    <property type="entry name" value="RRM_dom"/>
</dbReference>
<dbReference type="SMART" id="SM00360">
    <property type="entry name" value="RRM"/>
    <property type="match status" value="4"/>
</dbReference>
<dbReference type="Proteomes" id="UP000335636">
    <property type="component" value="Unassembled WGS sequence"/>
</dbReference>
<organism evidence="4 5">
    <name type="scientific">Marmota monax</name>
    <name type="common">Woodchuck</name>
    <dbReference type="NCBI Taxonomy" id="9995"/>
    <lineage>
        <taxon>Eukaryota</taxon>
        <taxon>Metazoa</taxon>
        <taxon>Chordata</taxon>
        <taxon>Craniata</taxon>
        <taxon>Vertebrata</taxon>
        <taxon>Euteleostomi</taxon>
        <taxon>Mammalia</taxon>
        <taxon>Eutheria</taxon>
        <taxon>Euarchontoglires</taxon>
        <taxon>Glires</taxon>
        <taxon>Rodentia</taxon>
        <taxon>Sciuromorpha</taxon>
        <taxon>Sciuridae</taxon>
        <taxon>Xerinae</taxon>
        <taxon>Marmotini</taxon>
        <taxon>Marmota</taxon>
    </lineage>
</organism>
<dbReference type="Gene3D" id="3.30.70.330">
    <property type="match status" value="4"/>
</dbReference>
<dbReference type="EMBL" id="WJEC01007057">
    <property type="protein sequence ID" value="KAF7470662.1"/>
    <property type="molecule type" value="Genomic_DNA"/>
</dbReference>
<keyword evidence="5" id="KW-1185">Reference proteome</keyword>
<dbReference type="Proteomes" id="UP000662637">
    <property type="component" value="Unassembled WGS sequence"/>
</dbReference>
<dbReference type="PANTHER" id="PTHR15592">
    <property type="entry name" value="MATRIN 3/NUCLEAR PROTEIN 220-RELATED"/>
    <property type="match status" value="1"/>
</dbReference>
<sequence>MIHICKLPSDVTEGEVISLGLPIGKVTNLLILKDKNQAFIEMNTQEAANTWSTITPRSPTVRSSRLTGPQTKCGQEALQAVNSVQWGNLALATSTAAVDAGMAMTGQRPVLRIIVENFFYPVILDVLHQIFSKFSGTVLKIITFTKNNHFQALLQYANPVSAQHAKLSLDRQNITMPASRCTWTSPSSPAQRQSPGPIGHSISCSCLGCCRPNHHPRPGWRGGAGISILLVSNLNPERVTPQTLFILFGIYGDVQRVKILFNKKENALLFKNRNVQLLREGKEDQDLNKDYGNSPMHPFKKPGSKNFQNIFLPSATLHLSNILPSFTEEDLKVLFSSNRGVVKGFKFFQKDHEMALIQMGSLEEAVQALKDLHNHDLGKNQHL</sequence>
<keyword evidence="1" id="KW-0694">RNA-binding</keyword>
<dbReference type="AlphaFoldDB" id="A0A5E4CVT8"/>
<feature type="domain" description="RRM" evidence="2">
    <location>
        <begin position="315"/>
        <end position="383"/>
    </location>
</feature>